<feature type="domain" description="Alpha-L-rhamnosidase six-hairpin glycosidase" evidence="2">
    <location>
        <begin position="252"/>
        <end position="473"/>
    </location>
</feature>
<organism evidence="4 5">
    <name type="scientific">Mumia zhuanghuii</name>
    <dbReference type="NCBI Taxonomy" id="2585211"/>
    <lineage>
        <taxon>Bacteria</taxon>
        <taxon>Bacillati</taxon>
        <taxon>Actinomycetota</taxon>
        <taxon>Actinomycetes</taxon>
        <taxon>Propionibacteriales</taxon>
        <taxon>Nocardioidaceae</taxon>
        <taxon>Mumia</taxon>
    </lineage>
</organism>
<sequence length="687" mass="74489">MHSPSPRPRRRTTLAVAALAASTLALCLSSPAASAPERDTTIAQPWEKYILAPESRTVRADDVYASTGAVQNAEGAFGDGALVLGQGSQVTLDFGVNIAGLLNLDFGAVTGSPARVGIAFSETTKYVGRESEASTGGPRGRDGTIWVDAQADGSWSAPKELLRGAFRYVTLFVDDAASVAIDDVVVDYTAAPLMEDLRDYQNHFYSSSDLLNRLWYAGAYTTQINTIDPTTGRSWPAPGALWDNSAVTGVGSSILVDGAKRDRTVWPGDLGISQGTAFVSTGDTTSVRNSIMTAYANQKSTGELPYAGPELSFYRSDTYHMWTLLATAENYENTGDLDWVEQVWPEYTAGLDYIRAKTSDRGLLFIDETNDTTHESRIPDGEESMANVMYWRLLGTGATLAERVGDAALAAELRAEADTVAKAIDTYLWDDEAGALAWYPDRRDVHPQSANSLAVWWGLLDEARADRAMEQLRTTNWVERGARTPERDDDLQLLFGSFELQAQLAAGDPEAQEAAVDLMERQWGWMLESPQGPQSTFWESLRESGEVVSSYQSYAHGWSTGPTRALTEQVLGIQPTEGGARWEVDPHIAGLEHAEGRLVTAEGPIDVSWTDEGKDLTIDFTTPEGTQGSVGVPVDGKHVLVKLDGKLVWNSASGKAYGGFEVRRTGERLYVDGVGGGTHTVTVRTTR</sequence>
<evidence type="ECO:0000259" key="2">
    <source>
        <dbReference type="Pfam" id="PF17389"/>
    </source>
</evidence>
<dbReference type="PANTHER" id="PTHR34987:SF6">
    <property type="entry name" value="ALPHA-L-RHAMNOSIDASE SIX-HAIRPIN GLYCOSIDASE DOMAIN-CONTAINING PROTEIN"/>
    <property type="match status" value="1"/>
</dbReference>
<reference evidence="4 5" key="1">
    <citation type="submission" date="2019-09" db="EMBL/GenBank/DDBJ databases">
        <title>Mumia zhuanghuii sp. nov. isolated from the intestinal contents of plateau pika (Ochotona curzoniae) in the Qinghai-Tibet plateau of China.</title>
        <authorList>
            <person name="Tian Z."/>
        </authorList>
    </citation>
    <scope>NUCLEOTIDE SEQUENCE [LARGE SCALE GENOMIC DNA]</scope>
    <source>
        <strain evidence="5">350</strain>
    </source>
</reference>
<dbReference type="Pfam" id="PF17390">
    <property type="entry name" value="Bac_rhamnosid_C"/>
    <property type="match status" value="1"/>
</dbReference>
<accession>A0A5Q6RNZ9</accession>
<dbReference type="RefSeq" id="WP_149770962.1">
    <property type="nucleotide sequence ID" value="NZ_VDFQ02000006.1"/>
</dbReference>
<dbReference type="OrthoDB" id="9804511at2"/>
<dbReference type="InterPro" id="IPR035396">
    <property type="entry name" value="Bac_rhamnosid6H"/>
</dbReference>
<evidence type="ECO:0000313" key="5">
    <source>
        <dbReference type="Proteomes" id="UP000307768"/>
    </source>
</evidence>
<feature type="chain" id="PRO_5039379781" evidence="1">
    <location>
        <begin position="36"/>
        <end position="687"/>
    </location>
</feature>
<dbReference type="Pfam" id="PF17389">
    <property type="entry name" value="Bac_rhamnosid6H"/>
    <property type="match status" value="1"/>
</dbReference>
<keyword evidence="1" id="KW-0732">Signal</keyword>
<gene>
    <name evidence="4" type="ORF">FE697_017655</name>
</gene>
<evidence type="ECO:0000313" key="4">
    <source>
        <dbReference type="EMBL" id="KAA1419739.1"/>
    </source>
</evidence>
<feature type="signal peptide" evidence="1">
    <location>
        <begin position="1"/>
        <end position="35"/>
    </location>
</feature>
<protein>
    <submittedName>
        <fullName evidence="4">Bacterial alpha-L-rhamnosidase</fullName>
    </submittedName>
</protein>
<dbReference type="InterPro" id="IPR035398">
    <property type="entry name" value="Bac_rhamnosid_C"/>
</dbReference>
<comment type="caution">
    <text evidence="4">The sequence shown here is derived from an EMBL/GenBank/DDBJ whole genome shotgun (WGS) entry which is preliminary data.</text>
</comment>
<dbReference type="InterPro" id="IPR006311">
    <property type="entry name" value="TAT_signal"/>
</dbReference>
<name>A0A5Q6RNZ9_9ACTN</name>
<proteinExistence type="predicted"/>
<dbReference type="PANTHER" id="PTHR34987">
    <property type="entry name" value="C, PUTATIVE (AFU_ORTHOLOGUE AFUA_3G02880)-RELATED"/>
    <property type="match status" value="1"/>
</dbReference>
<dbReference type="PROSITE" id="PS51318">
    <property type="entry name" value="TAT"/>
    <property type="match status" value="1"/>
</dbReference>
<dbReference type="GO" id="GO:0005975">
    <property type="term" value="P:carbohydrate metabolic process"/>
    <property type="evidence" value="ECO:0007669"/>
    <property type="project" value="InterPro"/>
</dbReference>
<dbReference type="Gene3D" id="2.60.420.10">
    <property type="entry name" value="Maltose phosphorylase, domain 3"/>
    <property type="match status" value="1"/>
</dbReference>
<evidence type="ECO:0000259" key="3">
    <source>
        <dbReference type="Pfam" id="PF17390"/>
    </source>
</evidence>
<feature type="domain" description="Alpha-L-rhamnosidase C-terminal" evidence="3">
    <location>
        <begin position="572"/>
        <end position="639"/>
    </location>
</feature>
<evidence type="ECO:0000256" key="1">
    <source>
        <dbReference type="SAM" id="SignalP"/>
    </source>
</evidence>
<dbReference type="AlphaFoldDB" id="A0A5Q6RNZ9"/>
<dbReference type="SUPFAM" id="SSF48208">
    <property type="entry name" value="Six-hairpin glycosidases"/>
    <property type="match status" value="1"/>
</dbReference>
<dbReference type="Proteomes" id="UP000307768">
    <property type="component" value="Unassembled WGS sequence"/>
</dbReference>
<dbReference type="Gene3D" id="1.50.10.10">
    <property type="match status" value="1"/>
</dbReference>
<dbReference type="InterPro" id="IPR012341">
    <property type="entry name" value="6hp_glycosidase-like_sf"/>
</dbReference>
<dbReference type="InterPro" id="IPR008928">
    <property type="entry name" value="6-hairpin_glycosidase_sf"/>
</dbReference>
<dbReference type="EMBL" id="VDFQ02000006">
    <property type="protein sequence ID" value="KAA1419739.1"/>
    <property type="molecule type" value="Genomic_DNA"/>
</dbReference>